<dbReference type="GO" id="GO:0005886">
    <property type="term" value="C:plasma membrane"/>
    <property type="evidence" value="ECO:0007669"/>
    <property type="project" value="UniProtKB-SubCell"/>
</dbReference>
<evidence type="ECO:0000313" key="10">
    <source>
        <dbReference type="EMBL" id="RJO68446.1"/>
    </source>
</evidence>
<feature type="transmembrane region" description="Helical" evidence="8">
    <location>
        <begin position="162"/>
        <end position="180"/>
    </location>
</feature>
<feature type="transmembrane region" description="Helical" evidence="8">
    <location>
        <begin position="192"/>
        <end position="212"/>
    </location>
</feature>
<dbReference type="InterPro" id="IPR038731">
    <property type="entry name" value="RgtA/B/C-like"/>
</dbReference>
<keyword evidence="5 8" id="KW-0812">Transmembrane</keyword>
<evidence type="ECO:0000313" key="11">
    <source>
        <dbReference type="Proteomes" id="UP000266677"/>
    </source>
</evidence>
<dbReference type="OrthoDB" id="5166595at2"/>
<comment type="subcellular location">
    <subcellularLocation>
        <location evidence="1">Cell membrane</location>
        <topology evidence="1">Multi-pass membrane protein</topology>
    </subcellularLocation>
</comment>
<evidence type="ECO:0000256" key="7">
    <source>
        <dbReference type="ARBA" id="ARBA00023136"/>
    </source>
</evidence>
<gene>
    <name evidence="10" type="ORF">D5S18_32640</name>
</gene>
<dbReference type="GO" id="GO:0009103">
    <property type="term" value="P:lipopolysaccharide biosynthetic process"/>
    <property type="evidence" value="ECO:0007669"/>
    <property type="project" value="UniProtKB-ARBA"/>
</dbReference>
<dbReference type="GO" id="GO:0016763">
    <property type="term" value="F:pentosyltransferase activity"/>
    <property type="evidence" value="ECO:0007669"/>
    <property type="project" value="TreeGrafter"/>
</dbReference>
<feature type="transmembrane region" description="Helical" evidence="8">
    <location>
        <begin position="240"/>
        <end position="261"/>
    </location>
</feature>
<keyword evidence="2" id="KW-1003">Cell membrane</keyword>
<keyword evidence="11" id="KW-1185">Reference proteome</keyword>
<keyword evidence="4 10" id="KW-0808">Transferase</keyword>
<keyword evidence="7 8" id="KW-0472">Membrane</keyword>
<dbReference type="EMBL" id="QZFU01000055">
    <property type="protein sequence ID" value="RJO68446.1"/>
    <property type="molecule type" value="Genomic_DNA"/>
</dbReference>
<comment type="caution">
    <text evidence="10">The sequence shown here is derived from an EMBL/GenBank/DDBJ whole genome shotgun (WGS) entry which is preliminary data.</text>
</comment>
<evidence type="ECO:0000256" key="4">
    <source>
        <dbReference type="ARBA" id="ARBA00022679"/>
    </source>
</evidence>
<feature type="transmembrane region" description="Helical" evidence="8">
    <location>
        <begin position="268"/>
        <end position="286"/>
    </location>
</feature>
<feature type="transmembrane region" description="Helical" evidence="8">
    <location>
        <begin position="317"/>
        <end position="336"/>
    </location>
</feature>
<evidence type="ECO:0000256" key="8">
    <source>
        <dbReference type="SAM" id="Phobius"/>
    </source>
</evidence>
<protein>
    <submittedName>
        <fullName evidence="10">Glycosyl transferase family 39</fullName>
    </submittedName>
</protein>
<keyword evidence="3" id="KW-0328">Glycosyltransferase</keyword>
<dbReference type="PANTHER" id="PTHR33908:SF11">
    <property type="entry name" value="MEMBRANE PROTEIN"/>
    <property type="match status" value="1"/>
</dbReference>
<feature type="domain" description="Glycosyltransferase RgtA/B/C/D-like" evidence="9">
    <location>
        <begin position="49"/>
        <end position="209"/>
    </location>
</feature>
<name>A0A3A4K352_9NOCA</name>
<dbReference type="Pfam" id="PF13231">
    <property type="entry name" value="PMT_2"/>
    <property type="match status" value="1"/>
</dbReference>
<evidence type="ECO:0000259" key="9">
    <source>
        <dbReference type="Pfam" id="PF13231"/>
    </source>
</evidence>
<dbReference type="Proteomes" id="UP000266677">
    <property type="component" value="Unassembled WGS sequence"/>
</dbReference>
<evidence type="ECO:0000256" key="5">
    <source>
        <dbReference type="ARBA" id="ARBA00022692"/>
    </source>
</evidence>
<reference evidence="10 11" key="1">
    <citation type="submission" date="2018-09" db="EMBL/GenBank/DDBJ databases">
        <title>YIM PH21274 draft genome.</title>
        <authorList>
            <person name="Miao C."/>
        </authorList>
    </citation>
    <scope>NUCLEOTIDE SEQUENCE [LARGE SCALE GENOMIC DNA]</scope>
    <source>
        <strain evidence="10 11">YIM PH 21724</strain>
    </source>
</reference>
<dbReference type="AlphaFoldDB" id="A0A3A4K352"/>
<dbReference type="PANTHER" id="PTHR33908">
    <property type="entry name" value="MANNOSYLTRANSFERASE YKCB-RELATED"/>
    <property type="match status" value="1"/>
</dbReference>
<feature type="transmembrane region" description="Helical" evidence="8">
    <location>
        <begin position="70"/>
        <end position="91"/>
    </location>
</feature>
<evidence type="ECO:0000256" key="3">
    <source>
        <dbReference type="ARBA" id="ARBA00022676"/>
    </source>
</evidence>
<keyword evidence="6 8" id="KW-1133">Transmembrane helix</keyword>
<evidence type="ECO:0000256" key="1">
    <source>
        <dbReference type="ARBA" id="ARBA00004651"/>
    </source>
</evidence>
<proteinExistence type="predicted"/>
<dbReference type="InterPro" id="IPR050297">
    <property type="entry name" value="LipidA_mod_glycosyltrf_83"/>
</dbReference>
<evidence type="ECO:0000256" key="6">
    <source>
        <dbReference type="ARBA" id="ARBA00022989"/>
    </source>
</evidence>
<accession>A0A3A4K352</accession>
<sequence length="489" mass="51986">MPAFAGIGVAVVTTLAGIAIGVSLNRYGFFGDELYFVAAGHRPSFGYADQGPIVPLLAGLMDMIAPGSLVALRIPALLVTLAAIVVSALIARELGGSRSAQVLAAAAYATSPFLLLQGTTLSTNAIDTGLWVLITWLLIRWVRTRGAMTLLAAGAVTALDMQVKWLIPVFWLAVAIGVLIAGPRELFRRPALWIGAALTAAATAPTLVWQAAHGWPQLGMGAQVSAEQALVGGRWTFLPIALFIAGGLGVVLLIAGTVALLRWEPLRPFRFLGWTVLLVIVAFWALGGRPYYVIGCYPAVIAAGAVWWTRKIRWRKVVAVLLAVASGIFMVLSLPLKPESALRPATTDLEVGLNLSIFGRFGWTELREGAAAAYGALPEPERSNAVILTDAYWQASALDLARGAYGLPAVYSINRGFGYFGTPPDTATTVLWVGGTESELRQHFATVAAAGRVDARLGIPGIARDITIWRCDGPRESWSTAWPGLLRLG</sequence>
<feature type="transmembrane region" description="Helical" evidence="8">
    <location>
        <begin position="292"/>
        <end position="310"/>
    </location>
</feature>
<organism evidence="10 11">
    <name type="scientific">Nocardia panacis</name>
    <dbReference type="NCBI Taxonomy" id="2340916"/>
    <lineage>
        <taxon>Bacteria</taxon>
        <taxon>Bacillati</taxon>
        <taxon>Actinomycetota</taxon>
        <taxon>Actinomycetes</taxon>
        <taxon>Mycobacteriales</taxon>
        <taxon>Nocardiaceae</taxon>
        <taxon>Nocardia</taxon>
    </lineage>
</organism>
<evidence type="ECO:0000256" key="2">
    <source>
        <dbReference type="ARBA" id="ARBA00022475"/>
    </source>
</evidence>